<dbReference type="CDD" id="cd01560">
    <property type="entry name" value="Thr-synth_2"/>
    <property type="match status" value="1"/>
</dbReference>
<dbReference type="RefSeq" id="WP_056937247.1">
    <property type="nucleotide sequence ID" value="NZ_AZFN01000010.1"/>
</dbReference>
<comment type="cofactor">
    <cofactor evidence="1 5">
        <name>pyridoxal 5'-phosphate</name>
        <dbReference type="ChEBI" id="CHEBI:597326"/>
    </cofactor>
</comment>
<reference evidence="8 9" key="1">
    <citation type="journal article" date="2015" name="Genome Announc.">
        <title>Expanding the biotechnology potential of lactobacilli through comparative genomics of 213 strains and associated genera.</title>
        <authorList>
            <person name="Sun Z."/>
            <person name="Harris H.M."/>
            <person name="McCann A."/>
            <person name="Guo C."/>
            <person name="Argimon S."/>
            <person name="Zhang W."/>
            <person name="Yang X."/>
            <person name="Jeffery I.B."/>
            <person name="Cooney J.C."/>
            <person name="Kagawa T.F."/>
            <person name="Liu W."/>
            <person name="Song Y."/>
            <person name="Salvetti E."/>
            <person name="Wrobel A."/>
            <person name="Rasinkangas P."/>
            <person name="Parkhill J."/>
            <person name="Rea M.C."/>
            <person name="O'Sullivan O."/>
            <person name="Ritari J."/>
            <person name="Douillard F.P."/>
            <person name="Paul Ross R."/>
            <person name="Yang R."/>
            <person name="Briner A.E."/>
            <person name="Felis G.E."/>
            <person name="de Vos W.M."/>
            <person name="Barrangou R."/>
            <person name="Klaenhammer T.R."/>
            <person name="Caufield P.W."/>
            <person name="Cui Y."/>
            <person name="Zhang H."/>
            <person name="O'Toole P.W."/>
        </authorList>
    </citation>
    <scope>NUCLEOTIDE SEQUENCE [LARGE SCALE GENOMIC DNA]</scope>
    <source>
        <strain evidence="8 9">DSM 16045</strain>
    </source>
</reference>
<dbReference type="EC" id="4.2.3.1" evidence="4"/>
<sequence length="496" mass="55439">MQYRSTRGTTDQTLSSSQAVIQGLANDGGLFVPVDFPKPNINLSEFVKLTYQEQARQVLGWFFDDYSAEQLDQIVAAAYGDHWDDQTITPVSDDHAGQYYLELFHGPTLAFKDVALQTLPHLMTNAIKLEKVDRKIVILTATSGDTGTASMCGFQDVDGTQVIVFYPHNGVAPIQLKQMFTQPGDNLNIVAVEGNFDDAQTYVKQIFNDPDFREQLLIHHDQFSSANSMNIGRLIPQITYYFNAYTQLVQREVIQVGDKVNFSVPTGNFGDILAGYYAKKLGLPINKLICASDSNNVLTDFFKTGEYDKRRDFNVTISPSMDILVSSNLERLLFDAADQDYELISQLMDQLTTESHYQLPAKVYDRLSDFAAGFASEDEIRAEIKRVFTADHYALDPHTAVGSYVAHQYQKETGDSTPMIVVATASPYKFPETVYQALNDHEVEEAGLPAIKQLEKYLQTTPPAGIQTVFGPDHRTETVVKPAEMKAKISDILDLN</sequence>
<evidence type="ECO:0000313" key="8">
    <source>
        <dbReference type="EMBL" id="KRM02490.1"/>
    </source>
</evidence>
<dbReference type="SUPFAM" id="SSF53686">
    <property type="entry name" value="Tryptophan synthase beta subunit-like PLP-dependent enzymes"/>
    <property type="match status" value="1"/>
</dbReference>
<dbReference type="GO" id="GO:0005737">
    <property type="term" value="C:cytoplasm"/>
    <property type="evidence" value="ECO:0007669"/>
    <property type="project" value="TreeGrafter"/>
</dbReference>
<dbReference type="PANTHER" id="PTHR43515">
    <property type="entry name" value="THREONINE SYNTHASE-LIKE 1"/>
    <property type="match status" value="1"/>
</dbReference>
<dbReference type="InterPro" id="IPR029144">
    <property type="entry name" value="Thr_synth_N"/>
</dbReference>
<comment type="caution">
    <text evidence="8">The sequence shown here is derived from an EMBL/GenBank/DDBJ whole genome shotgun (WGS) entry which is preliminary data.</text>
</comment>
<dbReference type="InterPro" id="IPR037158">
    <property type="entry name" value="Thr_synth_N_sf"/>
</dbReference>
<dbReference type="AlphaFoldDB" id="A0A0R1VAH4"/>
<dbReference type="Gene3D" id="3.40.50.1100">
    <property type="match status" value="2"/>
</dbReference>
<keyword evidence="9" id="KW-1185">Reference proteome</keyword>
<evidence type="ECO:0000256" key="4">
    <source>
        <dbReference type="NCBIfam" id="TIGR00260"/>
    </source>
</evidence>
<evidence type="ECO:0000256" key="1">
    <source>
        <dbReference type="ARBA" id="ARBA00001933"/>
    </source>
</evidence>
<name>A0A0R1VAH4_9LACO</name>
<feature type="domain" description="Threonine synthase N-terminal" evidence="7">
    <location>
        <begin position="2"/>
        <end position="79"/>
    </location>
</feature>
<dbReference type="NCBIfam" id="TIGR00260">
    <property type="entry name" value="thrC"/>
    <property type="match status" value="1"/>
</dbReference>
<keyword evidence="3 5" id="KW-0663">Pyridoxal phosphate</keyword>
<protein>
    <recommendedName>
        <fullName evidence="4">Threonine synthase</fullName>
        <ecNumber evidence="4">4.2.3.1</ecNumber>
    </recommendedName>
</protein>
<evidence type="ECO:0000256" key="5">
    <source>
        <dbReference type="PIRSR" id="PIRSR604450-51"/>
    </source>
</evidence>
<accession>A0A0R1VAH4</accession>
<evidence type="ECO:0000256" key="3">
    <source>
        <dbReference type="ARBA" id="ARBA00022898"/>
    </source>
</evidence>
<dbReference type="GO" id="GO:0009088">
    <property type="term" value="P:threonine biosynthetic process"/>
    <property type="evidence" value="ECO:0007669"/>
    <property type="project" value="UniProtKB-UniRule"/>
</dbReference>
<gene>
    <name evidence="8" type="ORF">FC60_GL000150</name>
</gene>
<dbReference type="Pfam" id="PF14821">
    <property type="entry name" value="Thr_synth_N"/>
    <property type="match status" value="1"/>
</dbReference>
<evidence type="ECO:0000259" key="7">
    <source>
        <dbReference type="Pfam" id="PF14821"/>
    </source>
</evidence>
<dbReference type="InterPro" id="IPR036052">
    <property type="entry name" value="TrpB-like_PALP_sf"/>
</dbReference>
<dbReference type="Pfam" id="PF00291">
    <property type="entry name" value="PALP"/>
    <property type="match status" value="1"/>
</dbReference>
<dbReference type="PANTHER" id="PTHR43515:SF1">
    <property type="entry name" value="THREONINE SYNTHASE-LIKE 1"/>
    <property type="match status" value="1"/>
</dbReference>
<evidence type="ECO:0000256" key="2">
    <source>
        <dbReference type="ARBA" id="ARBA00005517"/>
    </source>
</evidence>
<organism evidence="8 9">
    <name type="scientific">Limosilactobacillus gastricus DSM 16045</name>
    <dbReference type="NCBI Taxonomy" id="1423749"/>
    <lineage>
        <taxon>Bacteria</taxon>
        <taxon>Bacillati</taxon>
        <taxon>Bacillota</taxon>
        <taxon>Bacilli</taxon>
        <taxon>Lactobacillales</taxon>
        <taxon>Lactobacillaceae</taxon>
        <taxon>Limosilactobacillus</taxon>
    </lineage>
</organism>
<dbReference type="EMBL" id="AZFN01000010">
    <property type="protein sequence ID" value="KRM02490.1"/>
    <property type="molecule type" value="Genomic_DNA"/>
</dbReference>
<dbReference type="Gene3D" id="3.90.1380.10">
    <property type="entry name" value="Threonine synthase, N-terminal domain"/>
    <property type="match status" value="1"/>
</dbReference>
<proteinExistence type="inferred from homology"/>
<dbReference type="PATRIC" id="fig|1423749.3.peg.150"/>
<feature type="domain" description="Tryptophan synthase beta chain-like PALP" evidence="6">
    <location>
        <begin position="102"/>
        <end position="424"/>
    </location>
</feature>
<dbReference type="GO" id="GO:0004795">
    <property type="term" value="F:threonine synthase activity"/>
    <property type="evidence" value="ECO:0007669"/>
    <property type="project" value="UniProtKB-UniRule"/>
</dbReference>
<dbReference type="InterPro" id="IPR004450">
    <property type="entry name" value="Thr_synthase-like"/>
</dbReference>
<evidence type="ECO:0000259" key="6">
    <source>
        <dbReference type="Pfam" id="PF00291"/>
    </source>
</evidence>
<feature type="modified residue" description="N6-(pyridoxal phosphate)lysine" evidence="5">
    <location>
        <position position="112"/>
    </location>
</feature>
<comment type="similarity">
    <text evidence="2">Belongs to the threonine synthase family.</text>
</comment>
<dbReference type="Proteomes" id="UP000051739">
    <property type="component" value="Unassembled WGS sequence"/>
</dbReference>
<dbReference type="InterPro" id="IPR001926">
    <property type="entry name" value="TrpB-like_PALP"/>
</dbReference>
<evidence type="ECO:0000313" key="9">
    <source>
        <dbReference type="Proteomes" id="UP000051739"/>
    </source>
</evidence>